<comment type="caution">
    <text evidence="2">The sequence shown here is derived from an EMBL/GenBank/DDBJ whole genome shotgun (WGS) entry which is preliminary data.</text>
</comment>
<dbReference type="PANTHER" id="PTHR30437:SF5">
    <property type="entry name" value="REGULATOR OF NUCLEOSIDE DIPHOSPHATE KINASE"/>
    <property type="match status" value="1"/>
</dbReference>
<evidence type="ECO:0000259" key="1">
    <source>
        <dbReference type="Pfam" id="PF01272"/>
    </source>
</evidence>
<dbReference type="OrthoDB" id="192847at2"/>
<dbReference type="InterPro" id="IPR023459">
    <property type="entry name" value="Tscrpt_elong_fac_GreA/B_fam"/>
</dbReference>
<dbReference type="GO" id="GO:0070063">
    <property type="term" value="F:RNA polymerase binding"/>
    <property type="evidence" value="ECO:0007669"/>
    <property type="project" value="InterPro"/>
</dbReference>
<dbReference type="Gene3D" id="3.10.50.30">
    <property type="entry name" value="Transcription elongation factor, GreA/GreB, C-terminal domain"/>
    <property type="match status" value="1"/>
</dbReference>
<dbReference type="InterPro" id="IPR036953">
    <property type="entry name" value="GreA/GreB_C_sf"/>
</dbReference>
<dbReference type="RefSeq" id="WP_083052459.1">
    <property type="nucleotide sequence ID" value="NZ_MWQY01000022.1"/>
</dbReference>
<gene>
    <name evidence="2" type="ORF">B4O97_16235</name>
</gene>
<reference evidence="2 3" key="1">
    <citation type="submission" date="2017-03" db="EMBL/GenBank/DDBJ databases">
        <title>Draft Genome sequence of Marispirochaeta sp. strain JC444.</title>
        <authorList>
            <person name="Shivani Y."/>
            <person name="Subhash Y."/>
            <person name="Sasikala C."/>
            <person name="Ramana C."/>
        </authorList>
    </citation>
    <scope>NUCLEOTIDE SEQUENCE [LARGE SCALE GENOMIC DNA]</scope>
    <source>
        <strain evidence="2 3">JC444</strain>
    </source>
</reference>
<protein>
    <recommendedName>
        <fullName evidence="1">Transcription elongation factor GreA/GreB C-terminal domain-containing protein</fullName>
    </recommendedName>
</protein>
<evidence type="ECO:0000313" key="2">
    <source>
        <dbReference type="EMBL" id="ORC32611.1"/>
    </source>
</evidence>
<dbReference type="InterPro" id="IPR001437">
    <property type="entry name" value="Tscrpt_elong_fac_GreA/B_C"/>
</dbReference>
<dbReference type="GO" id="GO:0006354">
    <property type="term" value="P:DNA-templated transcription elongation"/>
    <property type="evidence" value="ECO:0007669"/>
    <property type="project" value="TreeGrafter"/>
</dbReference>
<dbReference type="SUPFAM" id="SSF54534">
    <property type="entry name" value="FKBP-like"/>
    <property type="match status" value="1"/>
</dbReference>
<name>A0A1Y1RVN4_9SPIO</name>
<dbReference type="GO" id="GO:0032784">
    <property type="term" value="P:regulation of DNA-templated transcription elongation"/>
    <property type="evidence" value="ECO:0007669"/>
    <property type="project" value="InterPro"/>
</dbReference>
<feature type="domain" description="Transcription elongation factor GreA/GreB C-terminal" evidence="1">
    <location>
        <begin position="68"/>
        <end position="143"/>
    </location>
</feature>
<proteinExistence type="predicted"/>
<organism evidence="2 3">
    <name type="scientific">Marispirochaeta aestuarii</name>
    <dbReference type="NCBI Taxonomy" id="1963862"/>
    <lineage>
        <taxon>Bacteria</taxon>
        <taxon>Pseudomonadati</taxon>
        <taxon>Spirochaetota</taxon>
        <taxon>Spirochaetia</taxon>
        <taxon>Spirochaetales</taxon>
        <taxon>Spirochaetaceae</taxon>
        <taxon>Marispirochaeta</taxon>
    </lineage>
</organism>
<keyword evidence="3" id="KW-1185">Reference proteome</keyword>
<dbReference type="GO" id="GO:0003677">
    <property type="term" value="F:DNA binding"/>
    <property type="evidence" value="ECO:0007669"/>
    <property type="project" value="InterPro"/>
</dbReference>
<dbReference type="Proteomes" id="UP000192343">
    <property type="component" value="Unassembled WGS sequence"/>
</dbReference>
<dbReference type="PANTHER" id="PTHR30437">
    <property type="entry name" value="TRANSCRIPTION ELONGATION FACTOR GREA"/>
    <property type="match status" value="1"/>
</dbReference>
<dbReference type="AlphaFoldDB" id="A0A1Y1RVN4"/>
<sequence>MVANLHLRDYVRLNMEYNIRTFNSHDIKRIRGFLDLATDSKKGERYKSLVRLKNDLAYADIVLPEEMPGNVVTMNSRIRIDNASSKGTEEITLVFPQEADYNQGKVSLLAPLGAALLGCRQGDTVTYIAPGGEVMVKIMEILYQPEANGDFTA</sequence>
<accession>A0A1Y1RVN4</accession>
<dbReference type="EMBL" id="MWQY01000022">
    <property type="protein sequence ID" value="ORC32611.1"/>
    <property type="molecule type" value="Genomic_DNA"/>
</dbReference>
<dbReference type="Pfam" id="PF01272">
    <property type="entry name" value="GreA_GreB"/>
    <property type="match status" value="1"/>
</dbReference>
<evidence type="ECO:0000313" key="3">
    <source>
        <dbReference type="Proteomes" id="UP000192343"/>
    </source>
</evidence>
<dbReference type="STRING" id="1963862.B4O97_16235"/>